<keyword evidence="7 14" id="KW-0540">Nuclease</keyword>
<dbReference type="GO" id="GO:0005737">
    <property type="term" value="C:cytoplasm"/>
    <property type="evidence" value="ECO:0007669"/>
    <property type="project" value="UniProtKB-SubCell"/>
</dbReference>
<name>A0A3B0PVC3_9CHLA</name>
<dbReference type="Pfam" id="PF00035">
    <property type="entry name" value="dsrm"/>
    <property type="match status" value="1"/>
</dbReference>
<dbReference type="GO" id="GO:0046872">
    <property type="term" value="F:metal ion binding"/>
    <property type="evidence" value="ECO:0007669"/>
    <property type="project" value="UniProtKB-KW"/>
</dbReference>
<keyword evidence="10 14" id="KW-0255">Endonuclease</keyword>
<evidence type="ECO:0000313" key="18">
    <source>
        <dbReference type="Proteomes" id="UP000258476"/>
    </source>
</evidence>
<evidence type="ECO:0000313" key="17">
    <source>
        <dbReference type="EMBL" id="SYX08826.1"/>
    </source>
</evidence>
<dbReference type="CDD" id="cd00593">
    <property type="entry name" value="RIBOc"/>
    <property type="match status" value="1"/>
</dbReference>
<accession>A0A3B0PVC3</accession>
<dbReference type="AlphaFoldDB" id="A0A3B0PVC3"/>
<protein>
    <recommendedName>
        <fullName evidence="14">Ribonuclease 3</fullName>
        <ecNumber evidence="14">3.1.26.3</ecNumber>
    </recommendedName>
    <alternativeName>
        <fullName evidence="14">Ribonuclease III</fullName>
        <shortName evidence="14">RNase III</shortName>
    </alternativeName>
</protein>
<evidence type="ECO:0000256" key="2">
    <source>
        <dbReference type="ARBA" id="ARBA00010183"/>
    </source>
</evidence>
<evidence type="ECO:0000256" key="14">
    <source>
        <dbReference type="HAMAP-Rule" id="MF_00104"/>
    </source>
</evidence>
<evidence type="ECO:0000256" key="6">
    <source>
        <dbReference type="ARBA" id="ARBA00022694"/>
    </source>
</evidence>
<keyword evidence="9 14" id="KW-0699">rRNA-binding</keyword>
<dbReference type="GO" id="GO:0010468">
    <property type="term" value="P:regulation of gene expression"/>
    <property type="evidence" value="ECO:0007669"/>
    <property type="project" value="TreeGrafter"/>
</dbReference>
<dbReference type="FunFam" id="3.30.160.20:FF:000083">
    <property type="entry name" value="Ribonuclease 3"/>
    <property type="match status" value="1"/>
</dbReference>
<comment type="subcellular location">
    <subcellularLocation>
        <location evidence="14">Cytoplasm</location>
    </subcellularLocation>
</comment>
<evidence type="ECO:0000256" key="9">
    <source>
        <dbReference type="ARBA" id="ARBA00022730"/>
    </source>
</evidence>
<organism evidence="17 18">
    <name type="scientific">Chlamydia poikilotherma</name>
    <dbReference type="NCBI Taxonomy" id="1967783"/>
    <lineage>
        <taxon>Bacteria</taxon>
        <taxon>Pseudomonadati</taxon>
        <taxon>Chlamydiota</taxon>
        <taxon>Chlamydiia</taxon>
        <taxon>Chlamydiales</taxon>
        <taxon>Chlamydiaceae</taxon>
        <taxon>Chlamydia/Chlamydophila group</taxon>
        <taxon>Chlamydia</taxon>
    </lineage>
</organism>
<dbReference type="GO" id="GO:0008033">
    <property type="term" value="P:tRNA processing"/>
    <property type="evidence" value="ECO:0007669"/>
    <property type="project" value="UniProtKB-KW"/>
</dbReference>
<evidence type="ECO:0000259" key="16">
    <source>
        <dbReference type="PROSITE" id="PS50142"/>
    </source>
</evidence>
<keyword evidence="3 14" id="KW-0963">Cytoplasm</keyword>
<comment type="similarity">
    <text evidence="2">Belongs to the ribonuclease III family.</text>
</comment>
<evidence type="ECO:0000256" key="8">
    <source>
        <dbReference type="ARBA" id="ARBA00022723"/>
    </source>
</evidence>
<feature type="binding site" evidence="14">
    <location>
        <position position="121"/>
    </location>
    <ligand>
        <name>Mg(2+)</name>
        <dbReference type="ChEBI" id="CHEBI:18420"/>
    </ligand>
</feature>
<proteinExistence type="inferred from homology"/>
<dbReference type="KEGG" id="chla:C834K_0363"/>
<dbReference type="SMART" id="SM00535">
    <property type="entry name" value="RIBOc"/>
    <property type="match status" value="1"/>
</dbReference>
<evidence type="ECO:0000256" key="4">
    <source>
        <dbReference type="ARBA" id="ARBA00022552"/>
    </source>
</evidence>
<dbReference type="Gene3D" id="3.30.160.20">
    <property type="match status" value="1"/>
</dbReference>
<comment type="function">
    <text evidence="14">Digests double-stranded RNA. Involved in the processing of primary rRNA transcript to yield the immediate precursors to the large and small rRNAs (23S and 16S). Processes some mRNAs, and tRNAs when they are encoded in the rRNA operon. Processes pre-crRNA and tracrRNA of type II CRISPR loci if present in the organism.</text>
</comment>
<keyword evidence="18" id="KW-1185">Reference proteome</keyword>
<dbReference type="SMART" id="SM00358">
    <property type="entry name" value="DSRM"/>
    <property type="match status" value="1"/>
</dbReference>
<dbReference type="PROSITE" id="PS50142">
    <property type="entry name" value="RNASE_3_2"/>
    <property type="match status" value="1"/>
</dbReference>
<dbReference type="InterPro" id="IPR036389">
    <property type="entry name" value="RNase_III_sf"/>
</dbReference>
<dbReference type="Proteomes" id="UP000258476">
    <property type="component" value="Chromosome"/>
</dbReference>
<comment type="cofactor">
    <cofactor evidence="14">
        <name>Mg(2+)</name>
        <dbReference type="ChEBI" id="CHEBI:18420"/>
    </cofactor>
</comment>
<feature type="active site" evidence="14">
    <location>
        <position position="52"/>
    </location>
</feature>
<feature type="binding site" evidence="14">
    <location>
        <position position="124"/>
    </location>
    <ligand>
        <name>Mg(2+)</name>
        <dbReference type="ChEBI" id="CHEBI:18420"/>
    </ligand>
</feature>
<keyword evidence="4 14" id="KW-0698">rRNA processing</keyword>
<dbReference type="PROSITE" id="PS50137">
    <property type="entry name" value="DS_RBD"/>
    <property type="match status" value="1"/>
</dbReference>
<dbReference type="EMBL" id="LS992154">
    <property type="protein sequence ID" value="SYX08826.1"/>
    <property type="molecule type" value="Genomic_DNA"/>
</dbReference>
<comment type="subunit">
    <text evidence="14">Homodimer.</text>
</comment>
<dbReference type="OrthoDB" id="9805026at2"/>
<evidence type="ECO:0000256" key="3">
    <source>
        <dbReference type="ARBA" id="ARBA00022490"/>
    </source>
</evidence>
<dbReference type="GO" id="GO:0019843">
    <property type="term" value="F:rRNA binding"/>
    <property type="evidence" value="ECO:0007669"/>
    <property type="project" value="UniProtKB-KW"/>
</dbReference>
<feature type="domain" description="DRBM" evidence="15">
    <location>
        <begin position="160"/>
        <end position="229"/>
    </location>
</feature>
<dbReference type="EC" id="3.1.26.3" evidence="14"/>
<evidence type="ECO:0000256" key="11">
    <source>
        <dbReference type="ARBA" id="ARBA00022801"/>
    </source>
</evidence>
<dbReference type="PROSITE" id="PS00517">
    <property type="entry name" value="RNASE_3_1"/>
    <property type="match status" value="1"/>
</dbReference>
<dbReference type="GO" id="GO:0004525">
    <property type="term" value="F:ribonuclease III activity"/>
    <property type="evidence" value="ECO:0007669"/>
    <property type="project" value="UniProtKB-UniRule"/>
</dbReference>
<dbReference type="RefSeq" id="WP_117274141.1">
    <property type="nucleotide sequence ID" value="NZ_LS992154.1"/>
</dbReference>
<dbReference type="Gene3D" id="1.10.1520.10">
    <property type="entry name" value="Ribonuclease III domain"/>
    <property type="match status" value="1"/>
</dbReference>
<dbReference type="GO" id="GO:0006364">
    <property type="term" value="P:rRNA processing"/>
    <property type="evidence" value="ECO:0007669"/>
    <property type="project" value="UniProtKB-UniRule"/>
</dbReference>
<dbReference type="GO" id="GO:0006397">
    <property type="term" value="P:mRNA processing"/>
    <property type="evidence" value="ECO:0007669"/>
    <property type="project" value="UniProtKB-UniRule"/>
</dbReference>
<feature type="domain" description="RNase III" evidence="16">
    <location>
        <begin position="7"/>
        <end position="135"/>
    </location>
</feature>
<evidence type="ECO:0000256" key="5">
    <source>
        <dbReference type="ARBA" id="ARBA00022664"/>
    </source>
</evidence>
<dbReference type="FunFam" id="1.10.1520.10:FF:000001">
    <property type="entry name" value="Ribonuclease 3"/>
    <property type="match status" value="1"/>
</dbReference>
<dbReference type="InterPro" id="IPR000999">
    <property type="entry name" value="RNase_III_dom"/>
</dbReference>
<dbReference type="PANTHER" id="PTHR11207">
    <property type="entry name" value="RIBONUCLEASE III"/>
    <property type="match status" value="1"/>
</dbReference>
<dbReference type="Pfam" id="PF14622">
    <property type="entry name" value="Ribonucleas_3_3"/>
    <property type="match status" value="1"/>
</dbReference>
<dbReference type="NCBIfam" id="TIGR02191">
    <property type="entry name" value="RNaseIII"/>
    <property type="match status" value="1"/>
</dbReference>
<dbReference type="PANTHER" id="PTHR11207:SF0">
    <property type="entry name" value="RIBONUCLEASE 3"/>
    <property type="match status" value="1"/>
</dbReference>
<evidence type="ECO:0000256" key="12">
    <source>
        <dbReference type="ARBA" id="ARBA00022842"/>
    </source>
</evidence>
<dbReference type="HAMAP" id="MF_00104">
    <property type="entry name" value="RNase_III"/>
    <property type="match status" value="1"/>
</dbReference>
<dbReference type="SUPFAM" id="SSF54768">
    <property type="entry name" value="dsRNA-binding domain-like"/>
    <property type="match status" value="1"/>
</dbReference>
<comment type="catalytic activity">
    <reaction evidence="1 14">
        <text>Endonucleolytic cleavage to 5'-phosphomonoester.</text>
        <dbReference type="EC" id="3.1.26.3"/>
    </reaction>
</comment>
<dbReference type="InterPro" id="IPR011907">
    <property type="entry name" value="RNase_III"/>
</dbReference>
<evidence type="ECO:0000256" key="13">
    <source>
        <dbReference type="ARBA" id="ARBA00022884"/>
    </source>
</evidence>
<sequence>MNNLINIKEVEAKLNFTFTQPKLLVTALTHPSYRNETVTITEDSERLEFLGDAVLCLIVTEHLFLLFPSMDEGTLSTARAALINAVSCCQYTDALGLGEYLLIGKGERIQNERGRTSAYANLFEAILGAVYLDGGLAPARQITVPLLPSKKDILPLMLGNPKNRLQQLTQKQLRTLPVYQCAPWTSQQGAPGYHIRVIINDEVWGEGFALSKKEAEKLAAQEALDAHDYEDKNTMDL</sequence>
<evidence type="ECO:0000256" key="1">
    <source>
        <dbReference type="ARBA" id="ARBA00000109"/>
    </source>
</evidence>
<gene>
    <name evidence="14 17" type="primary">rnc</name>
    <name evidence="17" type="ORF">C834K_0363</name>
</gene>
<keyword evidence="8 14" id="KW-0479">Metal-binding</keyword>
<feature type="binding site" evidence="14">
    <location>
        <position position="48"/>
    </location>
    <ligand>
        <name>Mg(2+)</name>
        <dbReference type="ChEBI" id="CHEBI:18420"/>
    </ligand>
</feature>
<evidence type="ECO:0000256" key="7">
    <source>
        <dbReference type="ARBA" id="ARBA00022722"/>
    </source>
</evidence>
<keyword evidence="13 14" id="KW-0694">RNA-binding</keyword>
<reference evidence="18" key="1">
    <citation type="submission" date="2017-11" db="EMBL/GenBank/DDBJ databases">
        <authorList>
            <person name="Seth-Smith MB H."/>
        </authorList>
    </citation>
    <scope>NUCLEOTIDE SEQUENCE [LARGE SCALE GENOMIC DNA]</scope>
</reference>
<dbReference type="GO" id="GO:0003725">
    <property type="term" value="F:double-stranded RNA binding"/>
    <property type="evidence" value="ECO:0007669"/>
    <property type="project" value="TreeGrafter"/>
</dbReference>
<dbReference type="SUPFAM" id="SSF69065">
    <property type="entry name" value="RNase III domain-like"/>
    <property type="match status" value="1"/>
</dbReference>
<keyword evidence="6 14" id="KW-0819">tRNA processing</keyword>
<dbReference type="CDD" id="cd10845">
    <property type="entry name" value="DSRM_RNAse_III_family"/>
    <property type="match status" value="1"/>
</dbReference>
<dbReference type="InterPro" id="IPR014720">
    <property type="entry name" value="dsRBD_dom"/>
</dbReference>
<evidence type="ECO:0000259" key="15">
    <source>
        <dbReference type="PROSITE" id="PS50137"/>
    </source>
</evidence>
<keyword evidence="12 14" id="KW-0460">Magnesium</keyword>
<keyword evidence="5 14" id="KW-0507">mRNA processing</keyword>
<evidence type="ECO:0000256" key="10">
    <source>
        <dbReference type="ARBA" id="ARBA00022759"/>
    </source>
</evidence>
<feature type="active site" evidence="14">
    <location>
        <position position="124"/>
    </location>
</feature>
<keyword evidence="11 14" id="KW-0378">Hydrolase</keyword>